<evidence type="ECO:0000256" key="2">
    <source>
        <dbReference type="ARBA" id="ARBA00022490"/>
    </source>
</evidence>
<evidence type="ECO:0000256" key="4">
    <source>
        <dbReference type="ARBA" id="ARBA00035656"/>
    </source>
</evidence>
<dbReference type="Pfam" id="PF15239">
    <property type="entry name" value="CFAP96-like"/>
    <property type="match status" value="1"/>
</dbReference>
<dbReference type="GO" id="GO:0005881">
    <property type="term" value="C:cytoplasmic microtubule"/>
    <property type="evidence" value="ECO:0007669"/>
    <property type="project" value="TreeGrafter"/>
</dbReference>
<evidence type="ECO:0000256" key="3">
    <source>
        <dbReference type="ARBA" id="ARBA00023212"/>
    </source>
</evidence>
<evidence type="ECO:0000313" key="7">
    <source>
        <dbReference type="EMBL" id="JAG00168.1"/>
    </source>
</evidence>
<dbReference type="EMBL" id="GDHC01017392">
    <property type="protein sequence ID" value="JAQ01237.1"/>
    <property type="molecule type" value="Transcribed_RNA"/>
</dbReference>
<feature type="region of interest" description="Disordered" evidence="6">
    <location>
        <begin position="12"/>
        <end position="38"/>
    </location>
</feature>
<reference evidence="7" key="1">
    <citation type="journal article" date="2014" name="PLoS ONE">
        <title>Transcriptome-Based Identification of ABC Transporters in the Western Tarnished Plant Bug Lygus hesperus.</title>
        <authorList>
            <person name="Hull J.J."/>
            <person name="Chaney K."/>
            <person name="Geib S.M."/>
            <person name="Fabrick J.A."/>
            <person name="Brent C.S."/>
            <person name="Walsh D."/>
            <person name="Lavine L.C."/>
        </authorList>
    </citation>
    <scope>NUCLEOTIDE SEQUENCE</scope>
</reference>
<dbReference type="PANTHER" id="PTHR31144">
    <property type="entry name" value="UPF0602 PROTEIN C4ORF47"/>
    <property type="match status" value="1"/>
</dbReference>
<dbReference type="InterPro" id="IPR029358">
    <property type="entry name" value="CFAP96"/>
</dbReference>
<keyword evidence="2" id="KW-0963">Cytoplasm</keyword>
<sequence>MFSPPAFITIGDEYDKRTTNSSKKRSNTSEKPFTVPAHRHPHLLDSTFTPFSSLSTGVPYQGTLQVASTIASNARKENNSSMRCCADLPPFKPPGPSHKSSGKGDYYGTFCEKAVPKHETELPYVSKKVEVKVSELVKPRNFYTNPAKKGTYGFAGLTIGKSGEVQYIADPYEPFHNSDNNAATTIGINSKSNTNYSSSNRVGPAFRAAVQCGRFFDESEHGFPTVYSLSKPLLPKKTVNTTSPFRNSYELCKP</sequence>
<evidence type="ECO:0000256" key="5">
    <source>
        <dbReference type="ARBA" id="ARBA00035693"/>
    </source>
</evidence>
<reference evidence="7" key="2">
    <citation type="submission" date="2014-07" db="EMBL/GenBank/DDBJ databases">
        <authorList>
            <person name="Hull J."/>
        </authorList>
    </citation>
    <scope>NUCLEOTIDE SEQUENCE</scope>
</reference>
<protein>
    <recommendedName>
        <fullName evidence="5">Cilia-and flagella-associated protein 96</fullName>
    </recommendedName>
</protein>
<evidence type="ECO:0000313" key="9">
    <source>
        <dbReference type="EMBL" id="JAQ05582.1"/>
    </source>
</evidence>
<evidence type="ECO:0000256" key="1">
    <source>
        <dbReference type="ARBA" id="ARBA00004300"/>
    </source>
</evidence>
<reference evidence="8" key="3">
    <citation type="journal article" date="2016" name="Gigascience">
        <title>De novo construction of an expanded transcriptome assembly for the western tarnished plant bug, Lygus hesperus.</title>
        <authorList>
            <person name="Tassone E.E."/>
            <person name="Geib S.M."/>
            <person name="Hall B."/>
            <person name="Fabrick J.A."/>
            <person name="Brent C.S."/>
            <person name="Hull J.J."/>
        </authorList>
    </citation>
    <scope>NUCLEOTIDE SEQUENCE</scope>
</reference>
<dbReference type="EMBL" id="GDHC01013047">
    <property type="protein sequence ID" value="JAQ05582.1"/>
    <property type="molecule type" value="Transcribed_RNA"/>
</dbReference>
<comment type="subcellular location">
    <subcellularLocation>
        <location evidence="1">Cytoplasm</location>
        <location evidence="1">Cytoskeleton</location>
        <location evidence="1">Microtubule organizing center</location>
        <location evidence="1">Centrosome</location>
    </subcellularLocation>
</comment>
<evidence type="ECO:0000313" key="8">
    <source>
        <dbReference type="EMBL" id="JAQ01237.1"/>
    </source>
</evidence>
<name>A0A0A9W141_LYGHE</name>
<dbReference type="EMBL" id="GBHO01043436">
    <property type="protein sequence ID" value="JAG00168.1"/>
    <property type="molecule type" value="Transcribed_RNA"/>
</dbReference>
<accession>A0A0A9W141</accession>
<dbReference type="AlphaFoldDB" id="A0A0A9W141"/>
<organism evidence="7">
    <name type="scientific">Lygus hesperus</name>
    <name type="common">Western plant bug</name>
    <dbReference type="NCBI Taxonomy" id="30085"/>
    <lineage>
        <taxon>Eukaryota</taxon>
        <taxon>Metazoa</taxon>
        <taxon>Ecdysozoa</taxon>
        <taxon>Arthropoda</taxon>
        <taxon>Hexapoda</taxon>
        <taxon>Insecta</taxon>
        <taxon>Pterygota</taxon>
        <taxon>Neoptera</taxon>
        <taxon>Paraneoptera</taxon>
        <taxon>Hemiptera</taxon>
        <taxon>Heteroptera</taxon>
        <taxon>Panheteroptera</taxon>
        <taxon>Cimicomorpha</taxon>
        <taxon>Miridae</taxon>
        <taxon>Mirini</taxon>
        <taxon>Lygus</taxon>
    </lineage>
</organism>
<dbReference type="GO" id="GO:0005813">
    <property type="term" value="C:centrosome"/>
    <property type="evidence" value="ECO:0007669"/>
    <property type="project" value="UniProtKB-SubCell"/>
</dbReference>
<comment type="similarity">
    <text evidence="4">Belongs to the CFAP96 family.</text>
</comment>
<dbReference type="PANTHER" id="PTHR31144:SF1">
    <property type="entry name" value="UPF0602 PROTEIN C4ORF47"/>
    <property type="match status" value="1"/>
</dbReference>
<evidence type="ECO:0000256" key="6">
    <source>
        <dbReference type="SAM" id="MobiDB-lite"/>
    </source>
</evidence>
<proteinExistence type="inferred from homology"/>
<gene>
    <name evidence="7" type="ORF">CM83_14551</name>
    <name evidence="8" type="ORF">g.9797</name>
    <name evidence="9" type="ORF">g.9798</name>
</gene>
<keyword evidence="3" id="KW-0206">Cytoskeleton</keyword>